<sequence length="327" mass="35778">MLKESWALFSSCYSIPSLRRSHQSPMQYFRAHFGAPPEPGTFKFVLADPLTMCNKDTTPVLYNRASVDGFTVVVAKRGECNHSEKAILAHETGAAAILFINTEEGNSHPSGPEAHDLSLSASMIGRYDGERLLDALNATFDQNMEGKFVPISCLEGKSKTMPSLESHCAPVRSKDRQFISALDFRGKIVANGEHKFEYVQAEFGGRINPHSGQWGLAGSVSEHYCNLTIADGELQGMAVLVGRGGCDFATKAEILSEAGARIMILANYNETIFRMGVDTEYRGRQIPIAAVMVTKSTGSQLSLMVNGKTKKPSQENYIQLEHGCTQM</sequence>
<evidence type="ECO:0000313" key="4">
    <source>
        <dbReference type="EMBL" id="CAE2226255.1"/>
    </source>
</evidence>
<evidence type="ECO:0000256" key="2">
    <source>
        <dbReference type="ARBA" id="ARBA00023180"/>
    </source>
</evidence>
<gene>
    <name evidence="4" type="ORF">OAUR00152_LOCUS10289</name>
</gene>
<accession>A0A7S4IDN8</accession>
<dbReference type="PANTHER" id="PTHR22702:SF1">
    <property type="entry name" value="PROTEASE-ASSOCIATED DOMAIN-CONTAINING PROTEIN 1"/>
    <property type="match status" value="1"/>
</dbReference>
<dbReference type="AlphaFoldDB" id="A0A7S4IDN8"/>
<organism evidence="4">
    <name type="scientific">Odontella aurita</name>
    <dbReference type="NCBI Taxonomy" id="265563"/>
    <lineage>
        <taxon>Eukaryota</taxon>
        <taxon>Sar</taxon>
        <taxon>Stramenopiles</taxon>
        <taxon>Ochrophyta</taxon>
        <taxon>Bacillariophyta</taxon>
        <taxon>Mediophyceae</taxon>
        <taxon>Biddulphiophycidae</taxon>
        <taxon>Eupodiscales</taxon>
        <taxon>Odontellaceae</taxon>
        <taxon>Odontella</taxon>
    </lineage>
</organism>
<reference evidence="4" key="1">
    <citation type="submission" date="2021-01" db="EMBL/GenBank/DDBJ databases">
        <authorList>
            <person name="Corre E."/>
            <person name="Pelletier E."/>
            <person name="Niang G."/>
            <person name="Scheremetjew M."/>
            <person name="Finn R."/>
            <person name="Kale V."/>
            <person name="Holt S."/>
            <person name="Cochrane G."/>
            <person name="Meng A."/>
            <person name="Brown T."/>
            <person name="Cohen L."/>
        </authorList>
    </citation>
    <scope>NUCLEOTIDE SEQUENCE</scope>
    <source>
        <strain evidence="4">Isolate 1302-5</strain>
    </source>
</reference>
<name>A0A7S4IDN8_9STRA</name>
<dbReference type="Gene3D" id="3.50.30.30">
    <property type="match status" value="2"/>
</dbReference>
<evidence type="ECO:0000259" key="3">
    <source>
        <dbReference type="Pfam" id="PF02225"/>
    </source>
</evidence>
<dbReference type="SUPFAM" id="SSF52025">
    <property type="entry name" value="PA domain"/>
    <property type="match status" value="1"/>
</dbReference>
<dbReference type="Pfam" id="PF02225">
    <property type="entry name" value="PA"/>
    <property type="match status" value="2"/>
</dbReference>
<dbReference type="EMBL" id="HBKQ01015092">
    <property type="protein sequence ID" value="CAE2226255.1"/>
    <property type="molecule type" value="Transcribed_RNA"/>
</dbReference>
<evidence type="ECO:0000256" key="1">
    <source>
        <dbReference type="ARBA" id="ARBA00022729"/>
    </source>
</evidence>
<dbReference type="InterPro" id="IPR003137">
    <property type="entry name" value="PA_domain"/>
</dbReference>
<feature type="domain" description="PA" evidence="3">
    <location>
        <begin position="61"/>
        <end position="132"/>
    </location>
</feature>
<protein>
    <recommendedName>
        <fullName evidence="3">PA domain-containing protein</fullName>
    </recommendedName>
</protein>
<keyword evidence="1" id="KW-0732">Signal</keyword>
<feature type="domain" description="PA" evidence="3">
    <location>
        <begin position="231"/>
        <end position="301"/>
    </location>
</feature>
<keyword evidence="2" id="KW-0325">Glycoprotein</keyword>
<dbReference type="InterPro" id="IPR046450">
    <property type="entry name" value="PA_dom_sf"/>
</dbReference>
<proteinExistence type="predicted"/>
<dbReference type="PANTHER" id="PTHR22702">
    <property type="entry name" value="PROTEASE-ASSOCIATED DOMAIN-CONTAINING PROTEIN"/>
    <property type="match status" value="1"/>
</dbReference>